<reference evidence="3 4" key="1">
    <citation type="submission" date="2024-01" db="EMBL/GenBank/DDBJ databases">
        <title>The genomes of 5 underutilized Papilionoideae crops provide insights into root nodulation and disease resistanc.</title>
        <authorList>
            <person name="Jiang F."/>
        </authorList>
    </citation>
    <scope>NUCLEOTIDE SEQUENCE [LARGE SCALE GENOMIC DNA]</scope>
    <source>
        <strain evidence="3">LVBAO_FW01</strain>
        <tissue evidence="3">Leaves</tissue>
    </source>
</reference>
<dbReference type="Proteomes" id="UP001367508">
    <property type="component" value="Unassembled WGS sequence"/>
</dbReference>
<evidence type="ECO:0000256" key="2">
    <source>
        <dbReference type="SAM" id="SignalP"/>
    </source>
</evidence>
<comment type="caution">
    <text evidence="3">The sequence shown here is derived from an EMBL/GenBank/DDBJ whole genome shotgun (WGS) entry which is preliminary data.</text>
</comment>
<accession>A0AAN9JYV4</accession>
<dbReference type="EMBL" id="JAYMYQ010000010">
    <property type="protein sequence ID" value="KAK7307860.1"/>
    <property type="molecule type" value="Genomic_DNA"/>
</dbReference>
<dbReference type="AlphaFoldDB" id="A0AAN9JYV4"/>
<organism evidence="3 4">
    <name type="scientific">Canavalia gladiata</name>
    <name type="common">Sword bean</name>
    <name type="synonym">Dolichos gladiatus</name>
    <dbReference type="NCBI Taxonomy" id="3824"/>
    <lineage>
        <taxon>Eukaryota</taxon>
        <taxon>Viridiplantae</taxon>
        <taxon>Streptophyta</taxon>
        <taxon>Embryophyta</taxon>
        <taxon>Tracheophyta</taxon>
        <taxon>Spermatophyta</taxon>
        <taxon>Magnoliopsida</taxon>
        <taxon>eudicotyledons</taxon>
        <taxon>Gunneridae</taxon>
        <taxon>Pentapetalae</taxon>
        <taxon>rosids</taxon>
        <taxon>fabids</taxon>
        <taxon>Fabales</taxon>
        <taxon>Fabaceae</taxon>
        <taxon>Papilionoideae</taxon>
        <taxon>50 kb inversion clade</taxon>
        <taxon>NPAAA clade</taxon>
        <taxon>indigoferoid/millettioid clade</taxon>
        <taxon>Phaseoleae</taxon>
        <taxon>Canavalia</taxon>
    </lineage>
</organism>
<evidence type="ECO:0000313" key="4">
    <source>
        <dbReference type="Proteomes" id="UP001367508"/>
    </source>
</evidence>
<protein>
    <submittedName>
        <fullName evidence="3">Uncharacterized protein</fullName>
    </submittedName>
</protein>
<keyword evidence="4" id="KW-1185">Reference proteome</keyword>
<evidence type="ECO:0000256" key="1">
    <source>
        <dbReference type="SAM" id="MobiDB-lite"/>
    </source>
</evidence>
<dbReference type="PANTHER" id="PTHR31390:SF0">
    <property type="entry name" value="DOMAIN PROTEIN, PUTATIVE (DUF3527)-RELATED"/>
    <property type="match status" value="1"/>
</dbReference>
<dbReference type="InterPro" id="IPR021916">
    <property type="entry name" value="DUF3527"/>
</dbReference>
<dbReference type="PANTHER" id="PTHR31390">
    <property type="entry name" value="EXPRESSED PROTEIN"/>
    <property type="match status" value="1"/>
</dbReference>
<gene>
    <name evidence="3" type="ORF">VNO77_41284</name>
</gene>
<sequence>MLIAFTILLLLLRLLPQSDFPTRQQGRIAVFLGYTLDTFRSNAVSCQQTEFGSRLWMGQELELDPNHRSSVGLSPDTVLPSHQKNFADIKLASFTSSSHEGIPCGSHGLEGNAEMRRGSVYQNSEQVISIKKMGTMRGRKKIEISCSSDASFSDSVVDSLCGSDDESLDERPSVMSQDSNLGSPSSSFSGSWACMEHNTSEGFIDFFMNSDVYDEKSSAVEGIGSMNTENRSDKVACSLFDGNFHHQEGTVHGLQKSLSAMVEISHQQSPSESDCSSRSSPKVRLSPIRKRLNPFTKSKSLTSPVSCVLETNEVKLAGPRNVRRNMSYQKSLLNDFSNTAKHSDIISEFINRDIQFSGLSCSPVHLHGILKLKNKQGLPFFEFKVKCPEVVFVAKTWKSGKAFNWVYTFHSADNRKKSTASGLGSHYCDKDSSMVAQMLVSYNLSSELEGEMFDNSMVTEFVLHDLTHSRKSVSTEKKSYSDQDCSKTLKASVKGEAYRPDEETSAITNKLLSGNADFDNSNSCPLLSSELHLNLEIAAIVLQIPFHKRESLKYKKGDRIEAEAYSKPSDLSSAVQQSRKSLHDRKVLEQVKVVLPTGNHGLPSAEGQGPSSLLDRWKHGGGCDCGGWDMACPIILLGNPSIQFAEDHPLREEHQTMELFTQGAKERTPTFGMTIVEEGQYAVDFHAQLSPLQAFSICVAILHGTSAFSTRGKEKNQELSRCNSLKLLIEDELELLIKSVTTEEKTVSKIQKGIPRPYVLNPPFSPVARV</sequence>
<feature type="region of interest" description="Disordered" evidence="1">
    <location>
        <begin position="163"/>
        <end position="185"/>
    </location>
</feature>
<keyword evidence="2" id="KW-0732">Signal</keyword>
<feature type="chain" id="PRO_5042978393" evidence="2">
    <location>
        <begin position="17"/>
        <end position="770"/>
    </location>
</feature>
<dbReference type="Pfam" id="PF12043">
    <property type="entry name" value="DUF3527"/>
    <property type="match status" value="1"/>
</dbReference>
<evidence type="ECO:0000313" key="3">
    <source>
        <dbReference type="EMBL" id="KAK7307860.1"/>
    </source>
</evidence>
<name>A0AAN9JYV4_CANGL</name>
<proteinExistence type="predicted"/>
<feature type="signal peptide" evidence="2">
    <location>
        <begin position="1"/>
        <end position="16"/>
    </location>
</feature>